<evidence type="ECO:0000313" key="7">
    <source>
        <dbReference type="EMBL" id="MBA0085403.1"/>
    </source>
</evidence>
<proteinExistence type="predicted"/>
<feature type="chain" id="PRO_5030920377" evidence="5">
    <location>
        <begin position="22"/>
        <end position="348"/>
    </location>
</feature>
<keyword evidence="5" id="KW-0732">Signal</keyword>
<protein>
    <submittedName>
        <fullName evidence="7">Succinylglutamate desuccinylase/aspartoacylase family protein</fullName>
    </submittedName>
</protein>
<dbReference type="EMBL" id="JACDQQ010001007">
    <property type="protein sequence ID" value="MBA0085403.1"/>
    <property type="molecule type" value="Genomic_DNA"/>
</dbReference>
<dbReference type="CDD" id="cd18174">
    <property type="entry name" value="M14_ASTE_ASPA_like"/>
    <property type="match status" value="1"/>
</dbReference>
<dbReference type="Pfam" id="PF24827">
    <property type="entry name" value="AstE_AspA_cat"/>
    <property type="match status" value="1"/>
</dbReference>
<keyword evidence="8" id="KW-1185">Reference proteome</keyword>
<dbReference type="Proteomes" id="UP000567293">
    <property type="component" value="Unassembled WGS sequence"/>
</dbReference>
<dbReference type="GO" id="GO:0016788">
    <property type="term" value="F:hydrolase activity, acting on ester bonds"/>
    <property type="evidence" value="ECO:0007669"/>
    <property type="project" value="InterPro"/>
</dbReference>
<evidence type="ECO:0000313" key="8">
    <source>
        <dbReference type="Proteomes" id="UP000567293"/>
    </source>
</evidence>
<dbReference type="SUPFAM" id="SSF53187">
    <property type="entry name" value="Zn-dependent exopeptidases"/>
    <property type="match status" value="1"/>
</dbReference>
<accession>A0A7V8NPZ0</accession>
<keyword evidence="3" id="KW-0378">Hydrolase</keyword>
<feature type="non-terminal residue" evidence="7">
    <location>
        <position position="348"/>
    </location>
</feature>
<dbReference type="PIRSF" id="PIRSF039012">
    <property type="entry name" value="ASP"/>
    <property type="match status" value="1"/>
</dbReference>
<evidence type="ECO:0000256" key="1">
    <source>
        <dbReference type="ARBA" id="ARBA00001947"/>
    </source>
</evidence>
<dbReference type="PANTHER" id="PTHR37326:SF1">
    <property type="entry name" value="BLL3975 PROTEIN"/>
    <property type="match status" value="1"/>
</dbReference>
<dbReference type="AlphaFoldDB" id="A0A7V8NPZ0"/>
<evidence type="ECO:0000256" key="3">
    <source>
        <dbReference type="ARBA" id="ARBA00022801"/>
    </source>
</evidence>
<dbReference type="PANTHER" id="PTHR37326">
    <property type="entry name" value="BLL3975 PROTEIN"/>
    <property type="match status" value="1"/>
</dbReference>
<comment type="cofactor">
    <cofactor evidence="1">
        <name>Zn(2+)</name>
        <dbReference type="ChEBI" id="CHEBI:29105"/>
    </cofactor>
</comment>
<evidence type="ECO:0000256" key="5">
    <source>
        <dbReference type="SAM" id="SignalP"/>
    </source>
</evidence>
<evidence type="ECO:0000256" key="4">
    <source>
        <dbReference type="ARBA" id="ARBA00022833"/>
    </source>
</evidence>
<feature type="domain" description="Succinylglutamate desuccinylase/Aspartoacylase catalytic" evidence="6">
    <location>
        <begin position="64"/>
        <end position="256"/>
    </location>
</feature>
<evidence type="ECO:0000256" key="2">
    <source>
        <dbReference type="ARBA" id="ARBA00022723"/>
    </source>
</evidence>
<keyword evidence="4" id="KW-0862">Zinc</keyword>
<dbReference type="GO" id="GO:0046872">
    <property type="term" value="F:metal ion binding"/>
    <property type="evidence" value="ECO:0007669"/>
    <property type="project" value="UniProtKB-KW"/>
</dbReference>
<evidence type="ECO:0000259" key="6">
    <source>
        <dbReference type="Pfam" id="PF24827"/>
    </source>
</evidence>
<dbReference type="GO" id="GO:0016811">
    <property type="term" value="F:hydrolase activity, acting on carbon-nitrogen (but not peptide) bonds, in linear amides"/>
    <property type="evidence" value="ECO:0007669"/>
    <property type="project" value="InterPro"/>
</dbReference>
<dbReference type="InterPro" id="IPR043795">
    <property type="entry name" value="N-alpha-Ac-DABA-like"/>
</dbReference>
<comment type="caution">
    <text evidence="7">The sequence shown here is derived from an EMBL/GenBank/DDBJ whole genome shotgun (WGS) entry which is preliminary data.</text>
</comment>
<feature type="signal peptide" evidence="5">
    <location>
        <begin position="1"/>
        <end position="21"/>
    </location>
</feature>
<gene>
    <name evidence="7" type="ORF">HRJ53_10435</name>
</gene>
<dbReference type="InterPro" id="IPR055438">
    <property type="entry name" value="AstE_AspA_cat"/>
</dbReference>
<keyword evidence="2" id="KW-0479">Metal-binding</keyword>
<sequence length="348" mass="37055">MLYKSAVAFAALLLAALPASAQQTFAVGTAAAGLGQKTTGYLEVPAGVDAGTNIPVAVVNGSKPGKVLALVSGAHGTEYVSIIAIEKLIARLDPAELTGTVILVPLVNIASFEQKVPHVNPVDNKSMNRFYPGKTDGTQTERASYLITKQIVDRCDYLIDYHGGDLDESLRPYAYWGPTGHSEQDHVSKEMVLAFGLDHIIIWSERPTDPNATRYLDNTATVRGKPSIVVEAGHAGTVETDDVNLLVNGTLSTMRALKMLPGEPRFIESPVWIEKLSDVLADGPGIWYPLVKRGTYVSAGMKLGTITDYFGKVIAEPRAPVSGVVLHVNAVPSLKKGDNIADLGVVAA</sequence>
<reference evidence="7" key="1">
    <citation type="submission" date="2020-06" db="EMBL/GenBank/DDBJ databases">
        <title>Legume-microbial interactions unlock mineral nutrients during tropical forest succession.</title>
        <authorList>
            <person name="Epihov D.Z."/>
        </authorList>
    </citation>
    <scope>NUCLEOTIDE SEQUENCE [LARGE SCALE GENOMIC DNA]</scope>
    <source>
        <strain evidence="7">Pan2503</strain>
    </source>
</reference>
<organism evidence="7 8">
    <name type="scientific">Candidatus Acidiferrum panamense</name>
    <dbReference type="NCBI Taxonomy" id="2741543"/>
    <lineage>
        <taxon>Bacteria</taxon>
        <taxon>Pseudomonadati</taxon>
        <taxon>Acidobacteriota</taxon>
        <taxon>Terriglobia</taxon>
        <taxon>Candidatus Acidiferrales</taxon>
        <taxon>Candidatus Acidiferrum</taxon>
    </lineage>
</organism>
<name>A0A7V8NPZ0_9BACT</name>
<dbReference type="Gene3D" id="3.40.630.10">
    <property type="entry name" value="Zn peptidases"/>
    <property type="match status" value="1"/>
</dbReference>
<dbReference type="InterPro" id="IPR053138">
    <property type="entry name" value="N-alpha-Ac-DABA_deacetylase"/>
</dbReference>